<reference evidence="1" key="1">
    <citation type="submission" date="2021-06" db="EMBL/GenBank/DDBJ databases">
        <authorList>
            <person name="Hodson N. C."/>
            <person name="Mongue J. A."/>
            <person name="Jaron S. K."/>
        </authorList>
    </citation>
    <scope>NUCLEOTIDE SEQUENCE</scope>
</reference>
<comment type="caution">
    <text evidence="1">The sequence shown here is derived from an EMBL/GenBank/DDBJ whole genome shotgun (WGS) entry which is preliminary data.</text>
</comment>
<dbReference type="AlphaFoldDB" id="A0A8J2JJP5"/>
<accession>A0A8J2JJP5</accession>
<feature type="non-terminal residue" evidence="1">
    <location>
        <position position="1"/>
    </location>
</feature>
<dbReference type="EMBL" id="CAJVCH010031753">
    <property type="protein sequence ID" value="CAG7710213.1"/>
    <property type="molecule type" value="Genomic_DNA"/>
</dbReference>
<name>A0A8J2JJP5_9HEXA</name>
<protein>
    <submittedName>
        <fullName evidence="1">Uncharacterized protein</fullName>
    </submittedName>
</protein>
<organism evidence="1 2">
    <name type="scientific">Allacma fusca</name>
    <dbReference type="NCBI Taxonomy" id="39272"/>
    <lineage>
        <taxon>Eukaryota</taxon>
        <taxon>Metazoa</taxon>
        <taxon>Ecdysozoa</taxon>
        <taxon>Arthropoda</taxon>
        <taxon>Hexapoda</taxon>
        <taxon>Collembola</taxon>
        <taxon>Symphypleona</taxon>
        <taxon>Sminthuridae</taxon>
        <taxon>Allacma</taxon>
    </lineage>
</organism>
<evidence type="ECO:0000313" key="1">
    <source>
        <dbReference type="EMBL" id="CAG7710213.1"/>
    </source>
</evidence>
<dbReference type="Proteomes" id="UP000708208">
    <property type="component" value="Unassembled WGS sequence"/>
</dbReference>
<sequence length="173" mass="19002">KEFDPAGVIEVLCDQCKVITGIVKSGSFYFCSIQCYISKQAGRPVSLSRAARNMIGTTLFSNHGNMIVIQYPNSNAQAVKLHNVFYKPKESENPRGEGNLTGNWELSPYELSPNGAEILNIMSDILANSENQHSPGLAGSSTGESNEETVFGFYDYIIHHPFLTCLSYSTPDL</sequence>
<proteinExistence type="predicted"/>
<evidence type="ECO:0000313" key="2">
    <source>
        <dbReference type="Proteomes" id="UP000708208"/>
    </source>
</evidence>
<keyword evidence="2" id="KW-1185">Reference proteome</keyword>
<gene>
    <name evidence="1" type="ORF">AFUS01_LOCUS5003</name>
</gene>